<dbReference type="InterPro" id="IPR007893">
    <property type="entry name" value="Spore_coat_U/FanG"/>
</dbReference>
<dbReference type="PANTHER" id="PTHR37089">
    <property type="entry name" value="PROTEIN U-RELATED"/>
    <property type="match status" value="1"/>
</dbReference>
<gene>
    <name evidence="2" type="ORF">K4H28_16595</name>
</gene>
<proteinExistence type="predicted"/>
<dbReference type="EMBL" id="CP081150">
    <property type="protein sequence ID" value="QZA77859.1"/>
    <property type="molecule type" value="Genomic_DNA"/>
</dbReference>
<dbReference type="InterPro" id="IPR053167">
    <property type="entry name" value="Spore_coat_component"/>
</dbReference>
<dbReference type="Proteomes" id="UP000825679">
    <property type="component" value="Chromosome"/>
</dbReference>
<name>A0ABX8Z5J8_9NEIS</name>
<dbReference type="Pfam" id="PF05229">
    <property type="entry name" value="SCPU"/>
    <property type="match status" value="1"/>
</dbReference>
<evidence type="ECO:0000313" key="2">
    <source>
        <dbReference type="EMBL" id="QZA77859.1"/>
    </source>
</evidence>
<evidence type="ECO:0000313" key="3">
    <source>
        <dbReference type="Proteomes" id="UP000825679"/>
    </source>
</evidence>
<dbReference type="PANTHER" id="PTHR37089:SF4">
    <property type="entry name" value="EXPORTED PROTEIN"/>
    <property type="match status" value="1"/>
</dbReference>
<organism evidence="2 3">
    <name type="scientific">Deefgea tanakiae</name>
    <dbReference type="NCBI Taxonomy" id="2865840"/>
    <lineage>
        <taxon>Bacteria</taxon>
        <taxon>Pseudomonadati</taxon>
        <taxon>Pseudomonadota</taxon>
        <taxon>Betaproteobacteria</taxon>
        <taxon>Neisseriales</taxon>
        <taxon>Chitinibacteraceae</taxon>
        <taxon>Deefgea</taxon>
    </lineage>
</organism>
<evidence type="ECO:0000259" key="1">
    <source>
        <dbReference type="Pfam" id="PF05229"/>
    </source>
</evidence>
<keyword evidence="3" id="KW-1185">Reference proteome</keyword>
<sequence length="122" mass="13406">MRVRIFVESACKFSNANDIKMDFGDLAYGNQSISETTQINCVSGTPFKLQLSDGLYPNGAQRRMKHESQSAWLPYGLSVNPNAGQGNGQNINVTLTATVSENDYQNRPIGRYSDTVVLTITP</sequence>
<protein>
    <submittedName>
        <fullName evidence="2">Spore coat U domain-containing protein</fullName>
    </submittedName>
</protein>
<dbReference type="InterPro" id="IPR036937">
    <property type="entry name" value="Adhesion_dom_fimbrial_sf"/>
</dbReference>
<feature type="domain" description="Spore coat protein U/FanG" evidence="1">
    <location>
        <begin position="2"/>
        <end position="119"/>
    </location>
</feature>
<reference evidence="2 3" key="1">
    <citation type="submission" date="2021-08" db="EMBL/GenBank/DDBJ databases">
        <title>complete genome sequencing of Deefgea sp. D25.</title>
        <authorList>
            <person name="Bae J.-W."/>
            <person name="Gim D.-H."/>
        </authorList>
    </citation>
    <scope>NUCLEOTIDE SEQUENCE [LARGE SCALE GENOMIC DNA]</scope>
    <source>
        <strain evidence="2 3">D25</strain>
    </source>
</reference>
<dbReference type="Gene3D" id="2.60.40.1090">
    <property type="entry name" value="Fimbrial-type adhesion domain"/>
    <property type="match status" value="1"/>
</dbReference>
<accession>A0ABX8Z5J8</accession>